<feature type="transmembrane region" description="Helical" evidence="2">
    <location>
        <begin position="34"/>
        <end position="54"/>
    </location>
</feature>
<accession>A0A4Y8RQQ1</accession>
<name>A0A4Y8RQQ1_9HYPH</name>
<keyword evidence="1" id="KW-0175">Coiled coil</keyword>
<dbReference type="OrthoDB" id="1523414at2"/>
<keyword evidence="4" id="KW-1185">Reference proteome</keyword>
<evidence type="ECO:0000313" key="3">
    <source>
        <dbReference type="EMBL" id="TFF25425.1"/>
    </source>
</evidence>
<protein>
    <recommendedName>
        <fullName evidence="5">Capsule biosynthesis protein</fullName>
    </recommendedName>
</protein>
<dbReference type="GO" id="GO:0005886">
    <property type="term" value="C:plasma membrane"/>
    <property type="evidence" value="ECO:0007669"/>
    <property type="project" value="TreeGrafter"/>
</dbReference>
<dbReference type="AlphaFoldDB" id="A0A4Y8RQQ1"/>
<evidence type="ECO:0008006" key="5">
    <source>
        <dbReference type="Google" id="ProtNLM"/>
    </source>
</evidence>
<dbReference type="PANTHER" id="PTHR32309">
    <property type="entry name" value="TYROSINE-PROTEIN KINASE"/>
    <property type="match status" value="1"/>
</dbReference>
<dbReference type="PANTHER" id="PTHR32309:SF13">
    <property type="entry name" value="FERRIC ENTEROBACTIN TRANSPORT PROTEIN FEPE"/>
    <property type="match status" value="1"/>
</dbReference>
<reference evidence="3 4" key="1">
    <citation type="submission" date="2019-03" db="EMBL/GenBank/DDBJ databases">
        <title>Jiella endophytica sp. nov., a novel endophytic bacterium isolated from root of Ficus microcarpa Linn. f.</title>
        <authorList>
            <person name="Tuo L."/>
        </authorList>
    </citation>
    <scope>NUCLEOTIDE SEQUENCE [LARGE SCALE GENOMIC DNA]</scope>
    <source>
        <strain evidence="3 4">CBS5Q-3</strain>
    </source>
</reference>
<feature type="transmembrane region" description="Helical" evidence="2">
    <location>
        <begin position="362"/>
        <end position="383"/>
    </location>
</feature>
<evidence type="ECO:0000256" key="1">
    <source>
        <dbReference type="SAM" id="Coils"/>
    </source>
</evidence>
<keyword evidence="2" id="KW-0472">Membrane</keyword>
<evidence type="ECO:0000256" key="2">
    <source>
        <dbReference type="SAM" id="Phobius"/>
    </source>
</evidence>
<gene>
    <name evidence="3" type="ORF">E3C22_08715</name>
</gene>
<sequence>MSALTTFDDLKAKIPGGRAKSKGSLLKQLTLGRIIFLVIVVIPVVASVISYGFIISDRYVSESRFLVRSASSQDVSGFSSILRTFGISKADDESYSVQSYMESRDALRDLMKILPMEDYLNHDGIDLISRCYKPWSSHSFETLYSCYLERISAVREETTGISMLTVQLYTPEESKAVAEALLNLGEQLANRMNRRAEADAVSNAQDFMSEAEARVMEANKRLTEFRNEQKFLDIQGEASPTSTVIAGLSSELARTRAEIEQQTRVSPHNPGLASLKTKALVLEDQIDSERAKLTGTGGALSNQISNFEDLSLRKEIAKQALSIASKTIDQARLEAKRQRIYIETIVKPNLADMATEPERLRMVITVLVLSLMVFVVVWMMMIGGREHLHQNSS</sequence>
<dbReference type="InterPro" id="IPR050445">
    <property type="entry name" value="Bact_polysacc_biosynth/exp"/>
</dbReference>
<dbReference type="GO" id="GO:0004713">
    <property type="term" value="F:protein tyrosine kinase activity"/>
    <property type="evidence" value="ECO:0007669"/>
    <property type="project" value="TreeGrafter"/>
</dbReference>
<dbReference type="EMBL" id="SOZD01000002">
    <property type="protein sequence ID" value="TFF25425.1"/>
    <property type="molecule type" value="Genomic_DNA"/>
</dbReference>
<dbReference type="Proteomes" id="UP000298179">
    <property type="component" value="Unassembled WGS sequence"/>
</dbReference>
<organism evidence="3 4">
    <name type="scientific">Jiella endophytica</name>
    <dbReference type="NCBI Taxonomy" id="2558362"/>
    <lineage>
        <taxon>Bacteria</taxon>
        <taxon>Pseudomonadati</taxon>
        <taxon>Pseudomonadota</taxon>
        <taxon>Alphaproteobacteria</taxon>
        <taxon>Hyphomicrobiales</taxon>
        <taxon>Aurantimonadaceae</taxon>
        <taxon>Jiella</taxon>
    </lineage>
</organism>
<dbReference type="RefSeq" id="WP_134761594.1">
    <property type="nucleotide sequence ID" value="NZ_SOZD01000002.1"/>
</dbReference>
<evidence type="ECO:0000313" key="4">
    <source>
        <dbReference type="Proteomes" id="UP000298179"/>
    </source>
</evidence>
<keyword evidence="2" id="KW-0812">Transmembrane</keyword>
<comment type="caution">
    <text evidence="3">The sequence shown here is derived from an EMBL/GenBank/DDBJ whole genome shotgun (WGS) entry which is preliminary data.</text>
</comment>
<proteinExistence type="predicted"/>
<keyword evidence="2" id="KW-1133">Transmembrane helix</keyword>
<feature type="coiled-coil region" evidence="1">
    <location>
        <begin position="201"/>
        <end position="292"/>
    </location>
</feature>